<protein>
    <submittedName>
        <fullName evidence="1">DUF429 domain-containing protein</fullName>
    </submittedName>
</protein>
<evidence type="ECO:0000313" key="1">
    <source>
        <dbReference type="EMBL" id="MEJ8303411.1"/>
    </source>
</evidence>
<evidence type="ECO:0000313" key="2">
    <source>
        <dbReference type="Proteomes" id="UP001380953"/>
    </source>
</evidence>
<organism evidence="1 2">
    <name type="scientific">Saccharibacillus sacchari</name>
    <dbReference type="NCBI Taxonomy" id="456493"/>
    <lineage>
        <taxon>Bacteria</taxon>
        <taxon>Bacillati</taxon>
        <taxon>Bacillota</taxon>
        <taxon>Bacilli</taxon>
        <taxon>Bacillales</taxon>
        <taxon>Paenibacillaceae</taxon>
        <taxon>Saccharibacillus</taxon>
    </lineage>
</organism>
<reference evidence="1" key="1">
    <citation type="submission" date="2024-03" db="EMBL/GenBank/DDBJ databases">
        <title>Whole genome sequecning of epiphytes from Marcgravia umbellata leaves.</title>
        <authorList>
            <person name="Kumar G."/>
            <person name="Savka M.A."/>
        </authorList>
    </citation>
    <scope>NUCLEOTIDE SEQUENCE</scope>
    <source>
        <strain evidence="1">RIT_BL5</strain>
    </source>
</reference>
<name>A0ACC6P911_9BACL</name>
<dbReference type="Proteomes" id="UP001380953">
    <property type="component" value="Unassembled WGS sequence"/>
</dbReference>
<gene>
    <name evidence="1" type="ORF">WKI47_05705</name>
</gene>
<accession>A0ACC6P911</accession>
<proteinExistence type="predicted"/>
<sequence length="271" mass="30230">MNIKQQTSDVIYRGIGVDGCPGGWIAVVIEGMPGTEQLRSPYVAVYPNLSELWRYLSPNAQLDRVLIDIPIGLPEGNAGVLNEVEDRNCDRDCRKLLPKRRKSSVFPVPARQALDAEDPSAANAAATGRKLSRQTLNILPKIRETDDFLAARLRQDLPVAGFIEESHPELAFLRLNAKLDEAPLHGKKEAEGQLERLDILHEAGVSRAEIEKGFDLFSRKQMAKDDLLDAAALAVMAHRIVSGRTSAKYVTRNERRQFDYDGRLEMNIVYA</sequence>
<dbReference type="EMBL" id="JBBKAR010000016">
    <property type="protein sequence ID" value="MEJ8303411.1"/>
    <property type="molecule type" value="Genomic_DNA"/>
</dbReference>
<keyword evidence="2" id="KW-1185">Reference proteome</keyword>
<comment type="caution">
    <text evidence="1">The sequence shown here is derived from an EMBL/GenBank/DDBJ whole genome shotgun (WGS) entry which is preliminary data.</text>
</comment>